<name>A0A5C1AFX5_9BACT</name>
<sequence>MLADADALLNEIDTFRFDLRPEWIAVAPDPLAEFFRLFGTPDLADQVAAVRLTLRAFADAVGNNLPPTPVQKPKAK</sequence>
<evidence type="ECO:0000313" key="1">
    <source>
        <dbReference type="EMBL" id="QEL17720.1"/>
    </source>
</evidence>
<gene>
    <name evidence="1" type="ORF">PX52LOC_04719</name>
</gene>
<keyword evidence="2" id="KW-1185">Reference proteome</keyword>
<dbReference type="KEGG" id="lrs:PX52LOC_04719"/>
<dbReference type="AlphaFoldDB" id="A0A5C1AFX5"/>
<protein>
    <submittedName>
        <fullName evidence="1">Uncharacterized protein</fullName>
    </submittedName>
</protein>
<organism evidence="1 2">
    <name type="scientific">Limnoglobus roseus</name>
    <dbReference type="NCBI Taxonomy" id="2598579"/>
    <lineage>
        <taxon>Bacteria</taxon>
        <taxon>Pseudomonadati</taxon>
        <taxon>Planctomycetota</taxon>
        <taxon>Planctomycetia</taxon>
        <taxon>Gemmatales</taxon>
        <taxon>Gemmataceae</taxon>
        <taxon>Limnoglobus</taxon>
    </lineage>
</organism>
<reference evidence="2" key="1">
    <citation type="submission" date="2019-08" db="EMBL/GenBank/DDBJ databases">
        <title>Limnoglobus roseus gen. nov., sp. nov., a novel freshwater planctomycete with a giant genome from the family Gemmataceae.</title>
        <authorList>
            <person name="Kulichevskaya I.S."/>
            <person name="Naumoff D.G."/>
            <person name="Miroshnikov K."/>
            <person name="Ivanova A."/>
            <person name="Philippov D.A."/>
            <person name="Hakobyan A."/>
            <person name="Rijpstra I.C."/>
            <person name="Sinninghe Damste J.S."/>
            <person name="Liesack W."/>
            <person name="Dedysh S.N."/>
        </authorList>
    </citation>
    <scope>NUCLEOTIDE SEQUENCE [LARGE SCALE GENOMIC DNA]</scope>
    <source>
        <strain evidence="2">PX52</strain>
    </source>
</reference>
<proteinExistence type="predicted"/>
<evidence type="ECO:0000313" key="2">
    <source>
        <dbReference type="Proteomes" id="UP000324974"/>
    </source>
</evidence>
<dbReference type="Proteomes" id="UP000324974">
    <property type="component" value="Chromosome"/>
</dbReference>
<dbReference type="EMBL" id="CP042425">
    <property type="protein sequence ID" value="QEL17720.1"/>
    <property type="molecule type" value="Genomic_DNA"/>
</dbReference>
<accession>A0A5C1AFX5</accession>